<comment type="caution">
    <text evidence="2">The sequence shown here is derived from an EMBL/GenBank/DDBJ whole genome shotgun (WGS) entry which is preliminary data.</text>
</comment>
<keyword evidence="1" id="KW-0812">Transmembrane</keyword>
<organism evidence="2 3">
    <name type="scientific">Candidatus Danuiimicrobium aquiferis</name>
    <dbReference type="NCBI Taxonomy" id="1801832"/>
    <lineage>
        <taxon>Bacteria</taxon>
        <taxon>Pseudomonadati</taxon>
        <taxon>Candidatus Omnitrophota</taxon>
        <taxon>Candidatus Danuiimicrobium</taxon>
    </lineage>
</organism>
<accession>A0A1G1KSP2</accession>
<dbReference type="Proteomes" id="UP000178187">
    <property type="component" value="Unassembled WGS sequence"/>
</dbReference>
<keyword evidence="1" id="KW-0472">Membrane</keyword>
<evidence type="ECO:0000256" key="1">
    <source>
        <dbReference type="SAM" id="Phobius"/>
    </source>
</evidence>
<protein>
    <recommendedName>
        <fullName evidence="4">DUF2905 domain-containing protein</fullName>
    </recommendedName>
</protein>
<dbReference type="InterPro" id="IPR021320">
    <property type="entry name" value="DUF2905"/>
</dbReference>
<dbReference type="PANTHER" id="PTHR36443">
    <property type="entry name" value="BSR5223 PROTEIN"/>
    <property type="match status" value="1"/>
</dbReference>
<sequence length="71" mass="7955">MSEFGKLLVLIGAFILVLGLGIQGLEKWFNFGHLPGDIYIRKGSFKFYFPIISCAIISLIVSFLLSIFGKR</sequence>
<evidence type="ECO:0000313" key="3">
    <source>
        <dbReference type="Proteomes" id="UP000178187"/>
    </source>
</evidence>
<proteinExistence type="predicted"/>
<feature type="transmembrane region" description="Helical" evidence="1">
    <location>
        <begin position="47"/>
        <end position="68"/>
    </location>
</feature>
<dbReference type="EMBL" id="MHFR01000055">
    <property type="protein sequence ID" value="OGW95973.1"/>
    <property type="molecule type" value="Genomic_DNA"/>
</dbReference>
<dbReference type="AlphaFoldDB" id="A0A1G1KSP2"/>
<dbReference type="Pfam" id="PF11146">
    <property type="entry name" value="DUF2905"/>
    <property type="match status" value="1"/>
</dbReference>
<gene>
    <name evidence="2" type="ORF">A3G33_00055</name>
</gene>
<evidence type="ECO:0000313" key="2">
    <source>
        <dbReference type="EMBL" id="OGW95973.1"/>
    </source>
</evidence>
<name>A0A1G1KSP2_9BACT</name>
<keyword evidence="1" id="KW-1133">Transmembrane helix</keyword>
<dbReference type="PANTHER" id="PTHR36443:SF1">
    <property type="entry name" value="BSR5223 PROTEIN"/>
    <property type="match status" value="1"/>
</dbReference>
<evidence type="ECO:0008006" key="4">
    <source>
        <dbReference type="Google" id="ProtNLM"/>
    </source>
</evidence>
<reference evidence="2 3" key="1">
    <citation type="journal article" date="2016" name="Nat. Commun.">
        <title>Thousands of microbial genomes shed light on interconnected biogeochemical processes in an aquifer system.</title>
        <authorList>
            <person name="Anantharaman K."/>
            <person name="Brown C.T."/>
            <person name="Hug L.A."/>
            <person name="Sharon I."/>
            <person name="Castelle C.J."/>
            <person name="Probst A.J."/>
            <person name="Thomas B.C."/>
            <person name="Singh A."/>
            <person name="Wilkins M.J."/>
            <person name="Karaoz U."/>
            <person name="Brodie E.L."/>
            <person name="Williams K.H."/>
            <person name="Hubbard S.S."/>
            <person name="Banfield J.F."/>
        </authorList>
    </citation>
    <scope>NUCLEOTIDE SEQUENCE [LARGE SCALE GENOMIC DNA]</scope>
</reference>